<protein>
    <submittedName>
        <fullName evidence="2">Uncharacterized protein</fullName>
    </submittedName>
</protein>
<dbReference type="PATRIC" id="fig|1150469.3.peg.746"/>
<keyword evidence="3" id="KW-1185">Reference proteome</keyword>
<sequence>MGWFSFFGKRKPKAKGGPRDARTQALSNLNEVRETLLTPEREALLQQAMAVRRAKAKILDSLTDEQRQKLMLTAMRTLLREEGEPPPAPEPKSRSR</sequence>
<proteinExistence type="predicted"/>
<dbReference type="Proteomes" id="UP000033220">
    <property type="component" value="Chromosome DSM 122"/>
</dbReference>
<evidence type="ECO:0000313" key="3">
    <source>
        <dbReference type="Proteomes" id="UP000033220"/>
    </source>
</evidence>
<reference evidence="2 3" key="1">
    <citation type="submission" date="2012-02" db="EMBL/GenBank/DDBJ databases">
        <title>Shotgun genome sequence of Phaeospirillum photometricum DSM 122.</title>
        <authorList>
            <person name="Duquesne K."/>
            <person name="Sturgis J."/>
        </authorList>
    </citation>
    <scope>NUCLEOTIDE SEQUENCE [LARGE SCALE GENOMIC DNA]</scope>
    <source>
        <strain evidence="3">DSM122</strain>
    </source>
</reference>
<feature type="region of interest" description="Disordered" evidence="1">
    <location>
        <begin position="1"/>
        <end position="23"/>
    </location>
</feature>
<gene>
    <name evidence="2" type="ORF">RSPPHO_00643</name>
</gene>
<dbReference type="EMBL" id="HE663493">
    <property type="protein sequence ID" value="CCG07269.1"/>
    <property type="molecule type" value="Genomic_DNA"/>
</dbReference>
<dbReference type="AlphaFoldDB" id="H6SPZ9"/>
<organism evidence="2 3">
    <name type="scientific">Pararhodospirillum photometricum DSM 122</name>
    <dbReference type="NCBI Taxonomy" id="1150469"/>
    <lineage>
        <taxon>Bacteria</taxon>
        <taxon>Pseudomonadati</taxon>
        <taxon>Pseudomonadota</taxon>
        <taxon>Alphaproteobacteria</taxon>
        <taxon>Rhodospirillales</taxon>
        <taxon>Rhodospirillaceae</taxon>
        <taxon>Pararhodospirillum</taxon>
    </lineage>
</organism>
<dbReference type="HOGENOM" id="CLU_2357869_0_0_5"/>
<dbReference type="RefSeq" id="WP_014413909.1">
    <property type="nucleotide sequence ID" value="NC_017059.1"/>
</dbReference>
<evidence type="ECO:0000256" key="1">
    <source>
        <dbReference type="SAM" id="MobiDB-lite"/>
    </source>
</evidence>
<name>H6SPZ9_PARPM</name>
<accession>H6SPZ9</accession>
<dbReference type="STRING" id="1150469.RSPPHO_00643"/>
<evidence type="ECO:0000313" key="2">
    <source>
        <dbReference type="EMBL" id="CCG07269.1"/>
    </source>
</evidence>
<dbReference type="KEGG" id="rpm:RSPPHO_00643"/>